<evidence type="ECO:0000313" key="4">
    <source>
        <dbReference type="EMBL" id="GLW54013.1"/>
    </source>
</evidence>
<dbReference type="Proteomes" id="UP001165143">
    <property type="component" value="Unassembled WGS sequence"/>
</dbReference>
<accession>A0A9W6UN80</accession>
<dbReference type="EMBL" id="BSRX01000009">
    <property type="protein sequence ID" value="GLW54013.1"/>
    <property type="molecule type" value="Genomic_DNA"/>
</dbReference>
<gene>
    <name evidence="4" type="ORF">Kpho01_20240</name>
</gene>
<keyword evidence="2" id="KW-0175">Coiled coil</keyword>
<evidence type="ECO:0000256" key="1">
    <source>
        <dbReference type="ARBA" id="ARBA00023172"/>
    </source>
</evidence>
<keyword evidence="1" id="KW-0233">DNA recombination</keyword>
<dbReference type="GO" id="GO:0015074">
    <property type="term" value="P:DNA integration"/>
    <property type="evidence" value="ECO:0007669"/>
    <property type="project" value="InterPro"/>
</dbReference>
<dbReference type="Pfam" id="PF00589">
    <property type="entry name" value="Phage_integrase"/>
    <property type="match status" value="1"/>
</dbReference>
<evidence type="ECO:0000313" key="5">
    <source>
        <dbReference type="Proteomes" id="UP001165143"/>
    </source>
</evidence>
<dbReference type="InterPro" id="IPR011010">
    <property type="entry name" value="DNA_brk_join_enz"/>
</dbReference>
<comment type="caution">
    <text evidence="4">The sequence shown here is derived from an EMBL/GenBank/DDBJ whole genome shotgun (WGS) entry which is preliminary data.</text>
</comment>
<dbReference type="InterPro" id="IPR013762">
    <property type="entry name" value="Integrase-like_cat_sf"/>
</dbReference>
<name>A0A9W6UN80_9ACTN</name>
<proteinExistence type="predicted"/>
<dbReference type="GO" id="GO:0003677">
    <property type="term" value="F:DNA binding"/>
    <property type="evidence" value="ECO:0007669"/>
    <property type="project" value="InterPro"/>
</dbReference>
<sequence length="816" mass="92167">MAVTPGELDLSVARRALQAKLAQFPARTNPPGWQATELSRTGIVDQIRVPAKGTQGHQRCWTRRHGADALLQWLEAFPGSNWQQRWDASPAPQAAGYEWLDAASQWTRDQPGVRDRARSALAAGALTLYALDVVRPGLDWLLHRQSRHFREIMADQRDPEGFAELEALAGPEVWSSSPGLEARGQIARLLAAKGGTIRDITVGDCIETREIQSTFTFSTGALFYRWLRSLDIFPPDAPASLRYHSRRVGQLSPADMVDRYQIQCRPVRDLLVAYLMERQPSLDHTSLDDLSRVLACHFWANLERHHPGIDNLRLPPQIAAAWKDRIRVKRRRERQPDGRVIEVESPRVSYIPLITSVRAFYLDIAQWAVDDPAQWSRWAAPCPISDSEINYKKLVRQQKARKDERTRARLPVLPILVRAADEARKAARDRLDAMRAVPAGEIFTVFGETFRRAASRRKGSRSQLESTWVFDAEGRRRDLGWEEHRGFWSWVAVEFLRHTGVRIEEMLEVTHHSLVQYTLPTTGEVVPLLQIAPSKTDEERVLLVSPELADVLSAVVFRVRGLSGVIPLVELYDQAEKQWTPPMPALFQAPDGGHHQPIAAAVIRRFLNHLLTLTGLTDNTGQPLQYQPHDFRRIFVTDAIMSGLPPHIAQIICGHGNINTTVSYKAIYPQEAIEAHRAFIARRRSLRPSEEYRTPTSEEWDAFLGHFERRKLSIGTCGRAFGTDCIHEHACIRCSMLRPDPAQRSRLAEIHDNLIARIEEAKREGWLGDVEGLEIHLAGATQKLAQLDAEADRKQQAIHLGMPSFPDSAAVNTSTP</sequence>
<dbReference type="GO" id="GO:0006310">
    <property type="term" value="P:DNA recombination"/>
    <property type="evidence" value="ECO:0007669"/>
    <property type="project" value="UniProtKB-KW"/>
</dbReference>
<evidence type="ECO:0000259" key="3">
    <source>
        <dbReference type="PROSITE" id="PS51898"/>
    </source>
</evidence>
<dbReference type="PROSITE" id="PS51898">
    <property type="entry name" value="TYR_RECOMBINASE"/>
    <property type="match status" value="1"/>
</dbReference>
<dbReference type="AlphaFoldDB" id="A0A9W6UN80"/>
<dbReference type="InterPro" id="IPR002104">
    <property type="entry name" value="Integrase_catalytic"/>
</dbReference>
<evidence type="ECO:0000256" key="2">
    <source>
        <dbReference type="SAM" id="Coils"/>
    </source>
</evidence>
<feature type="coiled-coil region" evidence="2">
    <location>
        <begin position="744"/>
        <end position="797"/>
    </location>
</feature>
<dbReference type="Gene3D" id="1.10.443.10">
    <property type="entry name" value="Intergrase catalytic core"/>
    <property type="match status" value="1"/>
</dbReference>
<reference evidence="4" key="1">
    <citation type="submission" date="2023-02" db="EMBL/GenBank/DDBJ databases">
        <title>Kitasatospora phosalacinea NBRC 14362.</title>
        <authorList>
            <person name="Ichikawa N."/>
            <person name="Sato H."/>
            <person name="Tonouchi N."/>
        </authorList>
    </citation>
    <scope>NUCLEOTIDE SEQUENCE</scope>
    <source>
        <strain evidence="4">NBRC 14362</strain>
    </source>
</reference>
<organism evidence="4 5">
    <name type="scientific">Kitasatospora phosalacinea</name>
    <dbReference type="NCBI Taxonomy" id="2065"/>
    <lineage>
        <taxon>Bacteria</taxon>
        <taxon>Bacillati</taxon>
        <taxon>Actinomycetota</taxon>
        <taxon>Actinomycetes</taxon>
        <taxon>Kitasatosporales</taxon>
        <taxon>Streptomycetaceae</taxon>
        <taxon>Kitasatospora</taxon>
    </lineage>
</organism>
<dbReference type="CDD" id="cd00397">
    <property type="entry name" value="DNA_BRE_C"/>
    <property type="match status" value="1"/>
</dbReference>
<feature type="domain" description="Tyr recombinase" evidence="3">
    <location>
        <begin position="456"/>
        <end position="677"/>
    </location>
</feature>
<protein>
    <submittedName>
        <fullName evidence="4">Integrase</fullName>
    </submittedName>
</protein>
<dbReference type="SUPFAM" id="SSF56349">
    <property type="entry name" value="DNA breaking-rejoining enzymes"/>
    <property type="match status" value="1"/>
</dbReference>